<dbReference type="EMBL" id="OY660868">
    <property type="protein sequence ID" value="CAJ1055905.1"/>
    <property type="molecule type" value="Genomic_DNA"/>
</dbReference>
<evidence type="ECO:0000313" key="3">
    <source>
        <dbReference type="Proteomes" id="UP001178508"/>
    </source>
</evidence>
<dbReference type="Proteomes" id="UP001178508">
    <property type="component" value="Chromosome 5"/>
</dbReference>
<evidence type="ECO:0000313" key="2">
    <source>
        <dbReference type="EMBL" id="CAJ1055905.1"/>
    </source>
</evidence>
<gene>
    <name evidence="2" type="ORF">XNOV1_A009584</name>
</gene>
<accession>A0AAV1F4P2</accession>
<feature type="compositionally biased region" description="Basic and acidic residues" evidence="1">
    <location>
        <begin position="19"/>
        <end position="32"/>
    </location>
</feature>
<feature type="region of interest" description="Disordered" evidence="1">
    <location>
        <begin position="1"/>
        <end position="53"/>
    </location>
</feature>
<organism evidence="2 3">
    <name type="scientific">Xyrichtys novacula</name>
    <name type="common">Pearly razorfish</name>
    <name type="synonym">Hemipteronotus novacula</name>
    <dbReference type="NCBI Taxonomy" id="13765"/>
    <lineage>
        <taxon>Eukaryota</taxon>
        <taxon>Metazoa</taxon>
        <taxon>Chordata</taxon>
        <taxon>Craniata</taxon>
        <taxon>Vertebrata</taxon>
        <taxon>Euteleostomi</taxon>
        <taxon>Actinopterygii</taxon>
        <taxon>Neopterygii</taxon>
        <taxon>Teleostei</taxon>
        <taxon>Neoteleostei</taxon>
        <taxon>Acanthomorphata</taxon>
        <taxon>Eupercaria</taxon>
        <taxon>Labriformes</taxon>
        <taxon>Labridae</taxon>
        <taxon>Xyrichtys</taxon>
    </lineage>
</organism>
<name>A0AAV1F4P2_XYRNO</name>
<evidence type="ECO:0000256" key="1">
    <source>
        <dbReference type="SAM" id="MobiDB-lite"/>
    </source>
</evidence>
<sequence>MRLQAGSHTNRKMRAKLRGGLERSEDRKHENLEPEQQTVNRRESERHLLTNKPALEIITTQIKEKNHNE</sequence>
<protein>
    <submittedName>
        <fullName evidence="2">Uncharacterized protein</fullName>
    </submittedName>
</protein>
<reference evidence="2" key="1">
    <citation type="submission" date="2023-08" db="EMBL/GenBank/DDBJ databases">
        <authorList>
            <person name="Alioto T."/>
            <person name="Alioto T."/>
            <person name="Gomez Garrido J."/>
        </authorList>
    </citation>
    <scope>NUCLEOTIDE SEQUENCE</scope>
</reference>
<proteinExistence type="predicted"/>
<dbReference type="AlphaFoldDB" id="A0AAV1F4P2"/>
<keyword evidence="3" id="KW-1185">Reference proteome</keyword>